<organism evidence="1">
    <name type="scientific">marine metagenome</name>
    <dbReference type="NCBI Taxonomy" id="408172"/>
    <lineage>
        <taxon>unclassified sequences</taxon>
        <taxon>metagenomes</taxon>
        <taxon>ecological metagenomes</taxon>
    </lineage>
</organism>
<name>A0A383EBF4_9ZZZZ</name>
<evidence type="ECO:0000313" key="1">
    <source>
        <dbReference type="EMBL" id="SVE54202.1"/>
    </source>
</evidence>
<dbReference type="EMBL" id="UINC01224537">
    <property type="protein sequence ID" value="SVE54202.1"/>
    <property type="molecule type" value="Genomic_DNA"/>
</dbReference>
<protein>
    <submittedName>
        <fullName evidence="1">Uncharacterized protein</fullName>
    </submittedName>
</protein>
<gene>
    <name evidence="1" type="ORF">METZ01_LOCUS507056</name>
</gene>
<sequence length="231" mass="22652">DCEYAEENYDCDGNCTAGEDCNGDCGGSAEVDECGVCGGDGIADGACDCDGNVDLGCGCGEDCESQLVDILYSSDTDIAGFQFGLEGVVSASGGDAAAAGFTVSTGGGTVLGFSFTGSVIPAGSGVLTVVEVQGDACITDLVLTDANAQGLDGEIDGCYSFSYGAPVATCDDEDACNTGAEGDCTYAEDNYDCDGNCTAGEDCNGDCGGSAEVDECGECGGDGIADGACDC</sequence>
<dbReference type="AlphaFoldDB" id="A0A383EBF4"/>
<feature type="non-terminal residue" evidence="1">
    <location>
        <position position="1"/>
    </location>
</feature>
<reference evidence="1" key="1">
    <citation type="submission" date="2018-05" db="EMBL/GenBank/DDBJ databases">
        <authorList>
            <person name="Lanie J.A."/>
            <person name="Ng W.-L."/>
            <person name="Kazmierczak K.M."/>
            <person name="Andrzejewski T.M."/>
            <person name="Davidsen T.M."/>
            <person name="Wayne K.J."/>
            <person name="Tettelin H."/>
            <person name="Glass J.I."/>
            <person name="Rusch D."/>
            <person name="Podicherti R."/>
            <person name="Tsui H.-C.T."/>
            <person name="Winkler M.E."/>
        </authorList>
    </citation>
    <scope>NUCLEOTIDE SEQUENCE</scope>
</reference>
<feature type="non-terminal residue" evidence="1">
    <location>
        <position position="231"/>
    </location>
</feature>
<accession>A0A383EBF4</accession>
<proteinExistence type="predicted"/>